<dbReference type="RefSeq" id="WP_350402099.1">
    <property type="nucleotide sequence ID" value="NZ_JBELOE010000217.1"/>
</dbReference>
<keyword evidence="3" id="KW-1185">Reference proteome</keyword>
<dbReference type="Proteomes" id="UP001467690">
    <property type="component" value="Unassembled WGS sequence"/>
</dbReference>
<feature type="domain" description="TfuA-like core" evidence="1">
    <location>
        <begin position="54"/>
        <end position="173"/>
    </location>
</feature>
<organism evidence="2 3">
    <name type="scientific">Catenovulum sediminis</name>
    <dbReference type="NCBI Taxonomy" id="1740262"/>
    <lineage>
        <taxon>Bacteria</taxon>
        <taxon>Pseudomonadati</taxon>
        <taxon>Pseudomonadota</taxon>
        <taxon>Gammaproteobacteria</taxon>
        <taxon>Alteromonadales</taxon>
        <taxon>Alteromonadaceae</taxon>
        <taxon>Catenovulum</taxon>
    </lineage>
</organism>
<evidence type="ECO:0000313" key="2">
    <source>
        <dbReference type="EMBL" id="MER2492644.1"/>
    </source>
</evidence>
<evidence type="ECO:0000313" key="3">
    <source>
        <dbReference type="Proteomes" id="UP001467690"/>
    </source>
</evidence>
<name>A0ABV1RID1_9ALTE</name>
<protein>
    <submittedName>
        <fullName evidence="2">TfuA-like protein</fullName>
    </submittedName>
</protein>
<reference evidence="2 3" key="1">
    <citation type="submission" date="2024-06" db="EMBL/GenBank/DDBJ databases">
        <authorList>
            <person name="Chen R.Y."/>
        </authorList>
    </citation>
    <scope>NUCLEOTIDE SEQUENCE [LARGE SCALE GENOMIC DNA]</scope>
    <source>
        <strain evidence="2 3">D2</strain>
    </source>
</reference>
<accession>A0ABV1RID1</accession>
<comment type="caution">
    <text evidence="2">The sequence shown here is derived from an EMBL/GenBank/DDBJ whole genome shotgun (WGS) entry which is preliminary data.</text>
</comment>
<gene>
    <name evidence="2" type="ORF">ABS311_12230</name>
</gene>
<dbReference type="EMBL" id="JBELOE010000217">
    <property type="protein sequence ID" value="MER2492644.1"/>
    <property type="molecule type" value="Genomic_DNA"/>
</dbReference>
<proteinExistence type="predicted"/>
<evidence type="ECO:0000259" key="1">
    <source>
        <dbReference type="Pfam" id="PF07812"/>
    </source>
</evidence>
<dbReference type="Pfam" id="PF07812">
    <property type="entry name" value="TfuA"/>
    <property type="match status" value="1"/>
</dbReference>
<sequence length="492" mass="57283">MYFDQRKPVAVFLGPSLPLEVAKNILDANYYPPVRFGDIYQLLTTGIKTIIIIDGIFHGSTPVWHREIIAALDAGIRVYGASSMGALRARELAHLGMQGHGKIFQWFYDNELDGDDEVALLHTDGHFNYQKISEPLVNIRATLLRAAEQGVISKRKYNELITDFKKRYFGDRSLDGISEFNSFKAMSKSEQTRLLEYLSCNYNDLKSQDAQDVLMHCKKYTSDNELPTLKHIYAPWYPTRYCEYESVNLKNRGVLDTNNKLVKVSDLFAKMVIHSLFPQYFFKAQTKFYLQQWFMLYHPKQHCLPPSYQLQNKSNLHLFLRNNALLYSEYVAEQKWSLLIQAEFKRLDLCNEFKPFIKVVEILAKVDNKLDMLQQAKESFLIVKWADKLGLTIPQEDLDKFCKQWIAQEKITDLNMWLCSKQLTREVFDSVWRVRATYHWLINMGPSALGFSGWNPELAVFRQFQLDDHVSLLLQKTVEKTAKTTKGIVVYE</sequence>
<dbReference type="InterPro" id="IPR012924">
    <property type="entry name" value="TfuA_core"/>
</dbReference>